<feature type="transmembrane region" description="Helical" evidence="2">
    <location>
        <begin position="51"/>
        <end position="72"/>
    </location>
</feature>
<dbReference type="PANTHER" id="PTHR37422:SF13">
    <property type="entry name" value="LIPOPOLYSACCHARIDE BIOSYNTHESIS PROTEIN PA4999-RELATED"/>
    <property type="match status" value="1"/>
</dbReference>
<evidence type="ECO:0000256" key="1">
    <source>
        <dbReference type="SAM" id="MobiDB-lite"/>
    </source>
</evidence>
<dbReference type="InterPro" id="IPR051533">
    <property type="entry name" value="WaaL-like"/>
</dbReference>
<sequence length="666" mass="75646">MANKNKQGSKAAESKHATKPQLSKKTDATGRKSDYLFSMSMAPRIDEEMHWFQTLPAAFFTAFVIMLVRMHQYHRPMNQFFWTNSGNNLTEFFSYYKMVAIVICAVLALVFILYRVFTQSFFIKRTLYYIPMLVYSIFVLISYVMSDYKEFALWGWNDRFEGTVTLLAYMVMLFFIMNTINNEKNIKWIVYPAAVSSLLLSLLGLSQALGHDFFQTTFGKKLITSSQFWDQLDSLTFTFTHREIYQTVYNINYVSFYLTLLIPLFGLLFIHSVVKEKEEPLWKKILWGVLFGLNMYNLIGSKSSGGFLGMAVVVLVALILLNKTIIKWWKPLAILLVITVLVGGVTYERWVPELTGAARSVLGINNSKTQEVPGKPDSTDTAQTESASKGHIDYLETKGNKIMMSYNGNPITFTTYPENPLAVKLTDKDGKALDIAPLEGTNFYTIADDRYRSFAIGPAQDTAGINYFIVKVDGSEWDFAMLRGQDIQYRNTLGKFVPLKKVESFGWEKNQGFGSGRGYIWSRTLPMMKSTALIGHGADTYCIYFPNDDYIGKYNANWDNINLIVDKPHNMYMGAWIGTGGISVLALLALWIIYILQSIKVFWKRNLNSFTEYTGVGIFLGICGFLVSALVDDSTVSVMPMFYGLLGTGIAINIMLQRQNTEHKAH</sequence>
<feature type="transmembrane region" description="Helical" evidence="2">
    <location>
        <begin position="164"/>
        <end position="181"/>
    </location>
</feature>
<keyword evidence="2" id="KW-1133">Transmembrane helix</keyword>
<dbReference type="EMBL" id="CP035281">
    <property type="protein sequence ID" value="QAT41907.1"/>
    <property type="molecule type" value="Genomic_DNA"/>
</dbReference>
<dbReference type="OrthoDB" id="1762823at2"/>
<evidence type="ECO:0000256" key="2">
    <source>
        <dbReference type="SAM" id="Phobius"/>
    </source>
</evidence>
<evidence type="ECO:0000313" key="4">
    <source>
        <dbReference type="Proteomes" id="UP000287601"/>
    </source>
</evidence>
<feature type="transmembrane region" description="Helical" evidence="2">
    <location>
        <begin position="637"/>
        <end position="656"/>
    </location>
</feature>
<feature type="transmembrane region" description="Helical" evidence="2">
    <location>
        <begin position="305"/>
        <end position="321"/>
    </location>
</feature>
<feature type="region of interest" description="Disordered" evidence="1">
    <location>
        <begin position="1"/>
        <end position="27"/>
    </location>
</feature>
<feature type="transmembrane region" description="Helical" evidence="2">
    <location>
        <begin position="92"/>
        <end position="114"/>
    </location>
</feature>
<feature type="transmembrane region" description="Helical" evidence="2">
    <location>
        <begin position="571"/>
        <end position="593"/>
    </location>
</feature>
<keyword evidence="4" id="KW-1185">Reference proteome</keyword>
<dbReference type="AlphaFoldDB" id="A0A410PSE2"/>
<feature type="transmembrane region" description="Helical" evidence="2">
    <location>
        <begin position="188"/>
        <end position="209"/>
    </location>
</feature>
<reference evidence="3 4" key="1">
    <citation type="submission" date="2019-01" db="EMBL/GenBank/DDBJ databases">
        <title>Draft genomes of a novel of Aminipila strains.</title>
        <authorList>
            <person name="Ma S."/>
        </authorList>
    </citation>
    <scope>NUCLEOTIDE SEQUENCE [LARGE SCALE GENOMIC DNA]</scope>
    <source>
        <strain evidence="4">JN-39</strain>
    </source>
</reference>
<protein>
    <submittedName>
        <fullName evidence="3">Uncharacterized protein</fullName>
    </submittedName>
</protein>
<organism evidence="3 4">
    <name type="scientific">Aminipila luticellarii</name>
    <dbReference type="NCBI Taxonomy" id="2507160"/>
    <lineage>
        <taxon>Bacteria</taxon>
        <taxon>Bacillati</taxon>
        <taxon>Bacillota</taxon>
        <taxon>Clostridia</taxon>
        <taxon>Peptostreptococcales</taxon>
        <taxon>Anaerovoracaceae</taxon>
        <taxon>Aminipila</taxon>
    </lineage>
</organism>
<dbReference type="RefSeq" id="WP_128744561.1">
    <property type="nucleotide sequence ID" value="NZ_CP035281.1"/>
</dbReference>
<feature type="transmembrane region" description="Helical" evidence="2">
    <location>
        <begin position="328"/>
        <end position="347"/>
    </location>
</feature>
<keyword evidence="2" id="KW-0472">Membrane</keyword>
<feature type="transmembrane region" description="Helical" evidence="2">
    <location>
        <begin position="254"/>
        <end position="274"/>
    </location>
</feature>
<gene>
    <name evidence="3" type="ORF">EQM06_00960</name>
</gene>
<dbReference type="KEGG" id="amij:EQM06_00960"/>
<accession>A0A410PSE2</accession>
<feature type="transmembrane region" description="Helical" evidence="2">
    <location>
        <begin position="126"/>
        <end position="144"/>
    </location>
</feature>
<name>A0A410PSE2_9FIRM</name>
<keyword evidence="2" id="KW-0812">Transmembrane</keyword>
<evidence type="ECO:0000313" key="3">
    <source>
        <dbReference type="EMBL" id="QAT41907.1"/>
    </source>
</evidence>
<dbReference type="Proteomes" id="UP000287601">
    <property type="component" value="Chromosome"/>
</dbReference>
<feature type="transmembrane region" description="Helical" evidence="2">
    <location>
        <begin position="613"/>
        <end position="631"/>
    </location>
</feature>
<proteinExistence type="predicted"/>
<feature type="region of interest" description="Disordered" evidence="1">
    <location>
        <begin position="367"/>
        <end position="388"/>
    </location>
</feature>
<dbReference type="PANTHER" id="PTHR37422">
    <property type="entry name" value="TEICHURONIC ACID BIOSYNTHESIS PROTEIN TUAE"/>
    <property type="match status" value="1"/>
</dbReference>
<feature type="transmembrane region" description="Helical" evidence="2">
    <location>
        <begin position="281"/>
        <end position="299"/>
    </location>
</feature>